<dbReference type="Proteomes" id="UP001630303">
    <property type="component" value="Unassembled WGS sequence"/>
</dbReference>
<reference evidence="2 3" key="1">
    <citation type="submission" date="2023-03" db="EMBL/GenBank/DDBJ databases">
        <title>MT1 and MT2 Draft Genomes of Novel Species.</title>
        <authorList>
            <person name="Venkateswaran K."/>
        </authorList>
    </citation>
    <scope>NUCLEOTIDE SEQUENCE [LARGE SCALE GENOMIC DNA]</scope>
    <source>
        <strain evidence="2 3">IF8SW-P5</strain>
    </source>
</reference>
<comment type="caution">
    <text evidence="2">The sequence shown here is derived from an EMBL/GenBank/DDBJ whole genome shotgun (WGS) entry which is preliminary data.</text>
</comment>
<feature type="region of interest" description="Disordered" evidence="1">
    <location>
        <begin position="64"/>
        <end position="111"/>
    </location>
</feature>
<dbReference type="EMBL" id="JAROCE010000001">
    <property type="protein sequence ID" value="MFM2719079.1"/>
    <property type="molecule type" value="Genomic_DNA"/>
</dbReference>
<sequence>MSRHHIATHAYDFRTGWVRISPTVMTGNQAAALRDRGFTIIRSRRGWFGTRELPVSWYLRGATAGMRESARQPVEPARSSSSIEETPDADARGPMRKATRRARPRSIGDER</sequence>
<dbReference type="RefSeq" id="WP_408904765.1">
    <property type="nucleotide sequence ID" value="NZ_JAROCE010000001.1"/>
</dbReference>
<gene>
    <name evidence="2" type="ORF">P5G46_00950</name>
</gene>
<name>A0ABW9GCM3_9MICO</name>
<evidence type="ECO:0000256" key="1">
    <source>
        <dbReference type="SAM" id="MobiDB-lite"/>
    </source>
</evidence>
<proteinExistence type="predicted"/>
<keyword evidence="3" id="KW-1185">Reference proteome</keyword>
<organism evidence="2 3">
    <name type="scientific">Microbacterium mcarthurae</name>
    <dbReference type="NCBI Taxonomy" id="3035918"/>
    <lineage>
        <taxon>Bacteria</taxon>
        <taxon>Bacillati</taxon>
        <taxon>Actinomycetota</taxon>
        <taxon>Actinomycetes</taxon>
        <taxon>Micrococcales</taxon>
        <taxon>Microbacteriaceae</taxon>
        <taxon>Microbacterium</taxon>
    </lineage>
</organism>
<feature type="compositionally biased region" description="Basic residues" evidence="1">
    <location>
        <begin position="94"/>
        <end position="104"/>
    </location>
</feature>
<evidence type="ECO:0000313" key="2">
    <source>
        <dbReference type="EMBL" id="MFM2719079.1"/>
    </source>
</evidence>
<accession>A0ABW9GCM3</accession>
<protein>
    <submittedName>
        <fullName evidence="2">Uncharacterized protein</fullName>
    </submittedName>
</protein>
<evidence type="ECO:0000313" key="3">
    <source>
        <dbReference type="Proteomes" id="UP001630303"/>
    </source>
</evidence>